<accession>A0A645BPC4</accession>
<feature type="transmembrane region" description="Helical" evidence="9">
    <location>
        <begin position="124"/>
        <end position="143"/>
    </location>
</feature>
<dbReference type="EMBL" id="VSSQ01021597">
    <property type="protein sequence ID" value="MPM67279.1"/>
    <property type="molecule type" value="Genomic_DNA"/>
</dbReference>
<evidence type="ECO:0000256" key="3">
    <source>
        <dbReference type="ARBA" id="ARBA00022448"/>
    </source>
</evidence>
<gene>
    <name evidence="10" type="primary">btuC_8</name>
    <name evidence="10" type="ORF">SDC9_114201</name>
</gene>
<protein>
    <submittedName>
        <fullName evidence="10">Vitamin B12 import system permease protein BtuC</fullName>
    </submittedName>
</protein>
<keyword evidence="5 9" id="KW-0812">Transmembrane</keyword>
<dbReference type="GO" id="GO:0022857">
    <property type="term" value="F:transmembrane transporter activity"/>
    <property type="evidence" value="ECO:0007669"/>
    <property type="project" value="InterPro"/>
</dbReference>
<evidence type="ECO:0000313" key="10">
    <source>
        <dbReference type="EMBL" id="MPM67279.1"/>
    </source>
</evidence>
<comment type="caution">
    <text evidence="10">The sequence shown here is derived from an EMBL/GenBank/DDBJ whole genome shotgun (WGS) entry which is preliminary data.</text>
</comment>
<feature type="transmembrane region" description="Helical" evidence="9">
    <location>
        <begin position="149"/>
        <end position="169"/>
    </location>
</feature>
<evidence type="ECO:0000256" key="9">
    <source>
        <dbReference type="SAM" id="Phobius"/>
    </source>
</evidence>
<reference evidence="10" key="1">
    <citation type="submission" date="2019-08" db="EMBL/GenBank/DDBJ databases">
        <authorList>
            <person name="Kucharzyk K."/>
            <person name="Murdoch R.W."/>
            <person name="Higgins S."/>
            <person name="Loffler F."/>
        </authorList>
    </citation>
    <scope>NUCLEOTIDE SEQUENCE</scope>
</reference>
<feature type="transmembrane region" description="Helical" evidence="9">
    <location>
        <begin position="35"/>
        <end position="57"/>
    </location>
</feature>
<sequence>MTTTRTAGTVTGTMPSTAPAVVPSAPRRARRALRWVLAVVVLLAALLAGALVGPAGLTPASVLAELANALPGVDIDSGLTTQQQAILWQIRLPRVILGSIVGATLAVSGAAYQGVFRNPLADPYLLGVSAGAGLGATIAITAGGGIGAFGVPAFAFAGGLLAVGATYALGATVGGGRTSTVIILAGVAVAAFFSAIQTFVQQRFDDSLLAVYTWILGRLSTNGWSDIVTIAPYVVLSWVVLLLHRRVLDVLALGDVEAASLGINVPRVRLVLVLTATLGTTAVVSVSGLIGFVGIVVPHAMRLIFGSSYRLLLPLSMLFGAAFLVLTDVAARSLIAPAELPIGVVTALLGAPFFLVVLRRGRAIS</sequence>
<evidence type="ECO:0000256" key="2">
    <source>
        <dbReference type="ARBA" id="ARBA00007935"/>
    </source>
</evidence>
<comment type="subcellular location">
    <subcellularLocation>
        <location evidence="1">Cell membrane</location>
        <topology evidence="1">Multi-pass membrane protein</topology>
    </subcellularLocation>
</comment>
<comment type="similarity">
    <text evidence="2">Belongs to the binding-protein-dependent transport system permease family. FecCD subfamily.</text>
</comment>
<evidence type="ECO:0000256" key="4">
    <source>
        <dbReference type="ARBA" id="ARBA00022475"/>
    </source>
</evidence>
<name>A0A645BPC4_9ZZZZ</name>
<feature type="transmembrane region" description="Helical" evidence="9">
    <location>
        <begin position="309"/>
        <end position="326"/>
    </location>
</feature>
<keyword evidence="3" id="KW-0813">Transport</keyword>
<dbReference type="AlphaFoldDB" id="A0A645BPC4"/>
<feature type="region of interest" description="Disordered" evidence="8">
    <location>
        <begin position="1"/>
        <end position="21"/>
    </location>
</feature>
<evidence type="ECO:0000256" key="5">
    <source>
        <dbReference type="ARBA" id="ARBA00022692"/>
    </source>
</evidence>
<feature type="transmembrane region" description="Helical" evidence="9">
    <location>
        <begin position="338"/>
        <end position="358"/>
    </location>
</feature>
<dbReference type="Pfam" id="PF01032">
    <property type="entry name" value="FecCD"/>
    <property type="match status" value="1"/>
</dbReference>
<evidence type="ECO:0000256" key="8">
    <source>
        <dbReference type="SAM" id="MobiDB-lite"/>
    </source>
</evidence>
<evidence type="ECO:0000256" key="1">
    <source>
        <dbReference type="ARBA" id="ARBA00004651"/>
    </source>
</evidence>
<evidence type="ECO:0000256" key="7">
    <source>
        <dbReference type="ARBA" id="ARBA00023136"/>
    </source>
</evidence>
<dbReference type="GO" id="GO:0033214">
    <property type="term" value="P:siderophore-iron import into cell"/>
    <property type="evidence" value="ECO:0007669"/>
    <property type="project" value="TreeGrafter"/>
</dbReference>
<dbReference type="InterPro" id="IPR037294">
    <property type="entry name" value="ABC_BtuC-like"/>
</dbReference>
<proteinExistence type="inferred from homology"/>
<feature type="transmembrane region" description="Helical" evidence="9">
    <location>
        <begin position="95"/>
        <end position="112"/>
    </location>
</feature>
<dbReference type="InterPro" id="IPR000522">
    <property type="entry name" value="ABC_transptr_permease_BtuC"/>
</dbReference>
<feature type="transmembrane region" description="Helical" evidence="9">
    <location>
        <begin position="181"/>
        <end position="200"/>
    </location>
</feature>
<dbReference type="PANTHER" id="PTHR30472">
    <property type="entry name" value="FERRIC ENTEROBACTIN TRANSPORT SYSTEM PERMEASE PROTEIN"/>
    <property type="match status" value="1"/>
</dbReference>
<dbReference type="GO" id="GO:0005886">
    <property type="term" value="C:plasma membrane"/>
    <property type="evidence" value="ECO:0007669"/>
    <property type="project" value="UniProtKB-SubCell"/>
</dbReference>
<dbReference type="PANTHER" id="PTHR30472:SF25">
    <property type="entry name" value="ABC TRANSPORTER PERMEASE PROTEIN MJ0876-RELATED"/>
    <property type="match status" value="1"/>
</dbReference>
<keyword evidence="6 9" id="KW-1133">Transmembrane helix</keyword>
<dbReference type="Gene3D" id="1.10.3470.10">
    <property type="entry name" value="ABC transporter involved in vitamin B12 uptake, BtuC"/>
    <property type="match status" value="1"/>
</dbReference>
<keyword evidence="4" id="KW-1003">Cell membrane</keyword>
<organism evidence="10">
    <name type="scientific">bioreactor metagenome</name>
    <dbReference type="NCBI Taxonomy" id="1076179"/>
    <lineage>
        <taxon>unclassified sequences</taxon>
        <taxon>metagenomes</taxon>
        <taxon>ecological metagenomes</taxon>
    </lineage>
</organism>
<dbReference type="FunFam" id="1.10.3470.10:FF:000001">
    <property type="entry name" value="Vitamin B12 ABC transporter permease BtuC"/>
    <property type="match status" value="1"/>
</dbReference>
<feature type="transmembrane region" description="Helical" evidence="9">
    <location>
        <begin position="270"/>
        <end position="297"/>
    </location>
</feature>
<dbReference type="CDD" id="cd06550">
    <property type="entry name" value="TM_ABC_iron-siderophores_like"/>
    <property type="match status" value="1"/>
</dbReference>
<evidence type="ECO:0000256" key="6">
    <source>
        <dbReference type="ARBA" id="ARBA00022989"/>
    </source>
</evidence>
<dbReference type="SUPFAM" id="SSF81345">
    <property type="entry name" value="ABC transporter involved in vitamin B12 uptake, BtuC"/>
    <property type="match status" value="1"/>
</dbReference>
<keyword evidence="7 9" id="KW-0472">Membrane</keyword>